<evidence type="ECO:0000313" key="2">
    <source>
        <dbReference type="Proteomes" id="UP000001340"/>
    </source>
</evidence>
<name>A0A0E2D365_LEPIR</name>
<protein>
    <submittedName>
        <fullName evidence="1">Uncharacterized protein</fullName>
    </submittedName>
</protein>
<organism evidence="1 2">
    <name type="scientific">Leptospira interrogans str. UI 12758</name>
    <dbReference type="NCBI Taxonomy" id="1049938"/>
    <lineage>
        <taxon>Bacteria</taxon>
        <taxon>Pseudomonadati</taxon>
        <taxon>Spirochaetota</taxon>
        <taxon>Spirochaetia</taxon>
        <taxon>Leptospirales</taxon>
        <taxon>Leptospiraceae</taxon>
        <taxon>Leptospira</taxon>
    </lineage>
</organism>
<dbReference type="EMBL" id="AHNR02000045">
    <property type="protein sequence ID" value="EKR54442.1"/>
    <property type="molecule type" value="Genomic_DNA"/>
</dbReference>
<dbReference type="AlphaFoldDB" id="A0A0E2D365"/>
<sequence length="37" mass="4251">MMSSRFPRFFSSGTRILSLNLDTTLVLILLPYTSRTD</sequence>
<dbReference type="Proteomes" id="UP000001340">
    <property type="component" value="Unassembled WGS sequence"/>
</dbReference>
<evidence type="ECO:0000313" key="1">
    <source>
        <dbReference type="EMBL" id="EKR54442.1"/>
    </source>
</evidence>
<reference evidence="1 2" key="1">
    <citation type="submission" date="2012-10" db="EMBL/GenBank/DDBJ databases">
        <authorList>
            <person name="Harkins D.M."/>
            <person name="Durkin A.S."/>
            <person name="Brinkac L.M."/>
            <person name="Haft D.H."/>
            <person name="Selengut J.D."/>
            <person name="Sanka R."/>
            <person name="DePew J."/>
            <person name="Purushe J."/>
            <person name="Chanthongthip A."/>
            <person name="Lattana O."/>
            <person name="Phetsouvanh R."/>
            <person name="Newton P.N."/>
            <person name="Vinetz J.M."/>
            <person name="Sutton G.G."/>
            <person name="Nierman W.C."/>
            <person name="Fouts D.E."/>
        </authorList>
    </citation>
    <scope>NUCLEOTIDE SEQUENCE [LARGE SCALE GENOMIC DNA]</scope>
    <source>
        <strain evidence="1 2">UI 12758</strain>
    </source>
</reference>
<proteinExistence type="predicted"/>
<accession>A0A0E2D365</accession>
<gene>
    <name evidence="1" type="ORF">LEP1GSC105_2934</name>
</gene>
<comment type="caution">
    <text evidence="1">The sequence shown here is derived from an EMBL/GenBank/DDBJ whole genome shotgun (WGS) entry which is preliminary data.</text>
</comment>